<dbReference type="PANTHER" id="PTHR24058:SF53">
    <property type="entry name" value="HOMEODOMAIN-INTERACTING PROTEIN KINASE 2"/>
    <property type="match status" value="1"/>
</dbReference>
<reference evidence="9" key="1">
    <citation type="submission" date="2025-08" db="UniProtKB">
        <authorList>
            <consortium name="Ensembl"/>
        </authorList>
    </citation>
    <scope>IDENTIFICATION</scope>
</reference>
<accession>A0A3Q2R0K3</accession>
<organism evidence="9 10">
    <name type="scientific">Fundulus heteroclitus</name>
    <name type="common">Killifish</name>
    <name type="synonym">Mummichog</name>
    <dbReference type="NCBI Taxonomy" id="8078"/>
    <lineage>
        <taxon>Eukaryota</taxon>
        <taxon>Metazoa</taxon>
        <taxon>Chordata</taxon>
        <taxon>Craniata</taxon>
        <taxon>Vertebrata</taxon>
        <taxon>Euteleostomi</taxon>
        <taxon>Actinopterygii</taxon>
        <taxon>Neopterygii</taxon>
        <taxon>Teleostei</taxon>
        <taxon>Neoteleostei</taxon>
        <taxon>Acanthomorphata</taxon>
        <taxon>Ovalentaria</taxon>
        <taxon>Atherinomorphae</taxon>
        <taxon>Cyprinodontiformes</taxon>
        <taxon>Fundulidae</taxon>
        <taxon>Fundulus</taxon>
    </lineage>
</organism>
<dbReference type="Pfam" id="PF00069">
    <property type="entry name" value="Pkinase"/>
    <property type="match status" value="1"/>
</dbReference>
<protein>
    <recommendedName>
        <fullName evidence="8">Protein kinase domain-containing protein</fullName>
    </recommendedName>
</protein>
<comment type="similarity">
    <text evidence="7">Belongs to the protein kinase superfamily.</text>
</comment>
<dbReference type="PROSITE" id="PS50011">
    <property type="entry name" value="PROTEIN_KINASE_DOM"/>
    <property type="match status" value="1"/>
</dbReference>
<dbReference type="InterPro" id="IPR000719">
    <property type="entry name" value="Prot_kinase_dom"/>
</dbReference>
<name>A0A3Q2R0K3_FUNHE</name>
<dbReference type="GO" id="GO:0045944">
    <property type="term" value="P:positive regulation of transcription by RNA polymerase II"/>
    <property type="evidence" value="ECO:0007669"/>
    <property type="project" value="TreeGrafter"/>
</dbReference>
<dbReference type="SUPFAM" id="SSF56112">
    <property type="entry name" value="Protein kinase-like (PK-like)"/>
    <property type="match status" value="1"/>
</dbReference>
<evidence type="ECO:0000256" key="4">
    <source>
        <dbReference type="ARBA" id="ARBA00022777"/>
    </source>
</evidence>
<keyword evidence="5 6" id="KW-0067">ATP-binding</keyword>
<evidence type="ECO:0000256" key="5">
    <source>
        <dbReference type="ARBA" id="ARBA00022840"/>
    </source>
</evidence>
<dbReference type="Ensembl" id="ENSFHET00000034817.1">
    <property type="protein sequence ID" value="ENSFHEP00000033986.1"/>
    <property type="gene ID" value="ENSFHEG00000021455.1"/>
</dbReference>
<dbReference type="GO" id="GO:0042771">
    <property type="term" value="P:intrinsic apoptotic signaling pathway in response to DNA damage by p53 class mediator"/>
    <property type="evidence" value="ECO:0007669"/>
    <property type="project" value="TreeGrafter"/>
</dbReference>
<evidence type="ECO:0000256" key="6">
    <source>
        <dbReference type="PROSITE-ProRule" id="PRU10141"/>
    </source>
</evidence>
<dbReference type="SMART" id="SM00220">
    <property type="entry name" value="S_TKc"/>
    <property type="match status" value="1"/>
</dbReference>
<dbReference type="InterPro" id="IPR011009">
    <property type="entry name" value="Kinase-like_dom_sf"/>
</dbReference>
<proteinExistence type="inferred from homology"/>
<dbReference type="Gene3D" id="1.10.510.10">
    <property type="entry name" value="Transferase(Phosphotransferase) domain 1"/>
    <property type="match status" value="1"/>
</dbReference>
<dbReference type="InterPro" id="IPR017441">
    <property type="entry name" value="Protein_kinase_ATP_BS"/>
</dbReference>
<keyword evidence="4" id="KW-0418">Kinase</keyword>
<evidence type="ECO:0000256" key="1">
    <source>
        <dbReference type="ARBA" id="ARBA00022527"/>
    </source>
</evidence>
<sequence length="454" mass="52144">MQFWFESILINQVYKHILKGHSSTYRIEEIIGEGVYGKVFKCKKLETRETVAIKVVRKDINNSGRREISNMKLLRQHNLQRYNLIKLTDHFVHMRQDCLAFEMLDKDLFEYMNDRQFQSMRVSEIRLIAQQMLVALEALKSIGMVHADIKPDNIMLVNHKSSPFRVKLIDFGMAEQVSRLETGSLIQPCSFRAFEVTLGLPLNEAVDMWSLGCTLAFLYTGELLFPWESDYGNIREEKQEDSYSLIQSYADLERMPPVRKSPDERKDIRAFISLLKEMLALDPDKRISPSEALKHDFITMKHLAGSSSGYVKKAKKMMKKIQLPTSSEKTPSRPVFTRRYAKPKLFKNTTTTPSASENAPKVTPQKLPVITEAGKSTTERVSYEFPVTRNIIYVKPYRKPSLSLDSRWGTCDGLKNDSAETKTSVYSSYSDDNEMASPNISITTNVKQAKNNFL</sequence>
<dbReference type="PROSITE" id="PS00108">
    <property type="entry name" value="PROTEIN_KINASE_ST"/>
    <property type="match status" value="1"/>
</dbReference>
<evidence type="ECO:0000256" key="3">
    <source>
        <dbReference type="ARBA" id="ARBA00022741"/>
    </source>
</evidence>
<dbReference type="GO" id="GO:0005524">
    <property type="term" value="F:ATP binding"/>
    <property type="evidence" value="ECO:0007669"/>
    <property type="project" value="UniProtKB-UniRule"/>
</dbReference>
<dbReference type="GO" id="GO:0016605">
    <property type="term" value="C:PML body"/>
    <property type="evidence" value="ECO:0007669"/>
    <property type="project" value="TreeGrafter"/>
</dbReference>
<dbReference type="GO" id="GO:0004713">
    <property type="term" value="F:protein tyrosine kinase activity"/>
    <property type="evidence" value="ECO:0007669"/>
    <property type="project" value="TreeGrafter"/>
</dbReference>
<dbReference type="GO" id="GO:0046332">
    <property type="term" value="F:SMAD binding"/>
    <property type="evidence" value="ECO:0007669"/>
    <property type="project" value="TreeGrafter"/>
</dbReference>
<reference evidence="9" key="2">
    <citation type="submission" date="2025-09" db="UniProtKB">
        <authorList>
            <consortium name="Ensembl"/>
        </authorList>
    </citation>
    <scope>IDENTIFICATION</scope>
</reference>
<dbReference type="PROSITE" id="PS00107">
    <property type="entry name" value="PROTEIN_KINASE_ATP"/>
    <property type="match status" value="1"/>
</dbReference>
<keyword evidence="3 6" id="KW-0547">Nucleotide-binding</keyword>
<dbReference type="Gene3D" id="3.30.200.20">
    <property type="entry name" value="Phosphorylase Kinase, domain 1"/>
    <property type="match status" value="1"/>
</dbReference>
<keyword evidence="1 7" id="KW-0723">Serine/threonine-protein kinase</keyword>
<evidence type="ECO:0000313" key="10">
    <source>
        <dbReference type="Proteomes" id="UP000265000"/>
    </source>
</evidence>
<evidence type="ECO:0000313" key="9">
    <source>
        <dbReference type="Ensembl" id="ENSFHEP00000033986.1"/>
    </source>
</evidence>
<dbReference type="AlphaFoldDB" id="A0A3Q2R0K3"/>
<dbReference type="GO" id="GO:0004674">
    <property type="term" value="F:protein serine/threonine kinase activity"/>
    <property type="evidence" value="ECO:0007669"/>
    <property type="project" value="UniProtKB-KW"/>
</dbReference>
<dbReference type="GeneTree" id="ENSGT00940000164472"/>
<dbReference type="GO" id="GO:0005737">
    <property type="term" value="C:cytoplasm"/>
    <property type="evidence" value="ECO:0007669"/>
    <property type="project" value="TreeGrafter"/>
</dbReference>
<evidence type="ECO:0000256" key="2">
    <source>
        <dbReference type="ARBA" id="ARBA00022679"/>
    </source>
</evidence>
<dbReference type="GO" id="GO:0003713">
    <property type="term" value="F:transcription coactivator activity"/>
    <property type="evidence" value="ECO:0007669"/>
    <property type="project" value="TreeGrafter"/>
</dbReference>
<dbReference type="GO" id="GO:0003714">
    <property type="term" value="F:transcription corepressor activity"/>
    <property type="evidence" value="ECO:0007669"/>
    <property type="project" value="TreeGrafter"/>
</dbReference>
<evidence type="ECO:0000259" key="8">
    <source>
        <dbReference type="PROSITE" id="PS50011"/>
    </source>
</evidence>
<feature type="domain" description="Protein kinase" evidence="8">
    <location>
        <begin position="25"/>
        <end position="298"/>
    </location>
</feature>
<feature type="binding site" evidence="6">
    <location>
        <position position="58"/>
    </location>
    <ligand>
        <name>ATP</name>
        <dbReference type="ChEBI" id="CHEBI:30616"/>
    </ligand>
</feature>
<keyword evidence="2" id="KW-0808">Transferase</keyword>
<dbReference type="Proteomes" id="UP000265000">
    <property type="component" value="Unplaced"/>
</dbReference>
<dbReference type="GO" id="GO:0007224">
    <property type="term" value="P:smoothened signaling pathway"/>
    <property type="evidence" value="ECO:0007669"/>
    <property type="project" value="TreeGrafter"/>
</dbReference>
<dbReference type="InterPro" id="IPR050494">
    <property type="entry name" value="Ser_Thr_dual-spec_kinase"/>
</dbReference>
<dbReference type="InterPro" id="IPR008271">
    <property type="entry name" value="Ser/Thr_kinase_AS"/>
</dbReference>
<dbReference type="PANTHER" id="PTHR24058">
    <property type="entry name" value="DUAL SPECIFICITY PROTEIN KINASE"/>
    <property type="match status" value="1"/>
</dbReference>
<evidence type="ECO:0000256" key="7">
    <source>
        <dbReference type="RuleBase" id="RU000304"/>
    </source>
</evidence>
<keyword evidence="10" id="KW-1185">Reference proteome</keyword>
<dbReference type="STRING" id="8078.ENSFHEP00000033986"/>